<protein>
    <submittedName>
        <fullName evidence="2">Uncharacterized protein</fullName>
    </submittedName>
</protein>
<evidence type="ECO:0000256" key="1">
    <source>
        <dbReference type="SAM" id="SignalP"/>
    </source>
</evidence>
<feature type="signal peptide" evidence="1">
    <location>
        <begin position="1"/>
        <end position="22"/>
    </location>
</feature>
<accession>A0A1M4Z3D5</accession>
<feature type="chain" id="PRO_5012793241" evidence="1">
    <location>
        <begin position="23"/>
        <end position="147"/>
    </location>
</feature>
<dbReference type="RefSeq" id="WP_072856991.1">
    <property type="nucleotide sequence ID" value="NZ_FQUE01000003.1"/>
</dbReference>
<dbReference type="OrthoDB" id="7876829at2"/>
<dbReference type="AlphaFoldDB" id="A0A1M4Z3D5"/>
<dbReference type="EMBL" id="FQUE01000003">
    <property type="protein sequence ID" value="SHF12106.1"/>
    <property type="molecule type" value="Genomic_DNA"/>
</dbReference>
<sequence length="147" mass="16047">MSHRLSAILLALSILLLPTATPADQRYPYASGQSEADLDWRGLLQGRGHGRFEGGLGPLTAPPVIIAPQAPVPWPGDSLQALPDRCLGRVDTRYGPQDIYGAACLSDYPRIAARLPQACRVRVQSWGRTSDAYDATCLRRAGFRSYR</sequence>
<organism evidence="2 3">
    <name type="scientific">Loktanella atrilutea</name>
    <dbReference type="NCBI Taxonomy" id="366533"/>
    <lineage>
        <taxon>Bacteria</taxon>
        <taxon>Pseudomonadati</taxon>
        <taxon>Pseudomonadota</taxon>
        <taxon>Alphaproteobacteria</taxon>
        <taxon>Rhodobacterales</taxon>
        <taxon>Roseobacteraceae</taxon>
        <taxon>Loktanella</taxon>
    </lineage>
</organism>
<dbReference type="STRING" id="366533.SAMN05444339_103343"/>
<keyword evidence="3" id="KW-1185">Reference proteome</keyword>
<gene>
    <name evidence="2" type="ORF">SAMN05444339_103343</name>
</gene>
<reference evidence="3" key="1">
    <citation type="submission" date="2016-11" db="EMBL/GenBank/DDBJ databases">
        <authorList>
            <person name="Varghese N."/>
            <person name="Submissions S."/>
        </authorList>
    </citation>
    <scope>NUCLEOTIDE SEQUENCE [LARGE SCALE GENOMIC DNA]</scope>
    <source>
        <strain evidence="3">DSM 29326</strain>
    </source>
</reference>
<evidence type="ECO:0000313" key="2">
    <source>
        <dbReference type="EMBL" id="SHF12106.1"/>
    </source>
</evidence>
<name>A0A1M4Z3D5_LOKAT</name>
<keyword evidence="1" id="KW-0732">Signal</keyword>
<dbReference type="Proteomes" id="UP000183987">
    <property type="component" value="Unassembled WGS sequence"/>
</dbReference>
<evidence type="ECO:0000313" key="3">
    <source>
        <dbReference type="Proteomes" id="UP000183987"/>
    </source>
</evidence>
<proteinExistence type="predicted"/>